<sequence>MAGLLNISSSSGPVVENNVLFDMRHGLGLGGIQTDARGWVTVNDAFSASNQTLRHQTLQLVRAVDAFTPRLMSALTNYELFPKVEVVWHWVNKETDAVEYDYRIVLDDAQLIYAAPWDFISDDGILKELLTFSYREISWKYLGPEPGTGDFISEASSEGFF</sequence>
<dbReference type="RefSeq" id="WP_100255733.1">
    <property type="nucleotide sequence ID" value="NZ_CP011797.1"/>
</dbReference>
<gene>
    <name evidence="1" type="ORF">REIFOR_00140</name>
</gene>
<proteinExistence type="predicted"/>
<dbReference type="Pfam" id="PF05638">
    <property type="entry name" value="T6SS_HCP"/>
    <property type="match status" value="1"/>
</dbReference>
<dbReference type="InterPro" id="IPR008514">
    <property type="entry name" value="T6SS_Hcp"/>
</dbReference>
<dbReference type="Gene3D" id="2.30.110.20">
    <property type="entry name" value="Hcp1-like"/>
    <property type="match status" value="1"/>
</dbReference>
<organism evidence="1 2">
    <name type="scientific">Reinekea forsetii</name>
    <dbReference type="NCBI Taxonomy" id="1336806"/>
    <lineage>
        <taxon>Bacteria</taxon>
        <taxon>Pseudomonadati</taxon>
        <taxon>Pseudomonadota</taxon>
        <taxon>Gammaproteobacteria</taxon>
        <taxon>Oceanospirillales</taxon>
        <taxon>Saccharospirillaceae</taxon>
        <taxon>Reinekea</taxon>
    </lineage>
</organism>
<reference evidence="1 2" key="1">
    <citation type="journal article" date="2017" name="Environ. Microbiol.">
        <title>Genomic and physiological analyses of 'Reinekea forsetii' reveal a versatile opportunistic lifestyle during spring algae blooms.</title>
        <authorList>
            <person name="Avci B."/>
            <person name="Hahnke R.L."/>
            <person name="Chafee M."/>
            <person name="Fischer T."/>
            <person name="Gruber-Vodicka H."/>
            <person name="Tegetmeyer H.E."/>
            <person name="Harder J."/>
            <person name="Fuchs B.M."/>
            <person name="Amann R.I."/>
            <person name="Teeling H."/>
        </authorList>
    </citation>
    <scope>NUCLEOTIDE SEQUENCE [LARGE SCALE GENOMIC DNA]</scope>
    <source>
        <strain evidence="1 2">Hel1_31_D35</strain>
    </source>
</reference>
<dbReference type="OrthoDB" id="5674026at2"/>
<dbReference type="AlphaFoldDB" id="A0A2K8KJW3"/>
<dbReference type="Proteomes" id="UP000229757">
    <property type="component" value="Chromosome"/>
</dbReference>
<evidence type="ECO:0000313" key="2">
    <source>
        <dbReference type="Proteomes" id="UP000229757"/>
    </source>
</evidence>
<name>A0A2K8KJW3_9GAMM</name>
<dbReference type="SUPFAM" id="SSF141452">
    <property type="entry name" value="Hcp1-like"/>
    <property type="match status" value="1"/>
</dbReference>
<dbReference type="InterPro" id="IPR036624">
    <property type="entry name" value="Hcp1-lik_sf"/>
</dbReference>
<keyword evidence="2" id="KW-1185">Reference proteome</keyword>
<dbReference type="KEGG" id="rfo:REIFOR_00140"/>
<dbReference type="EMBL" id="CP011797">
    <property type="protein sequence ID" value="ATX75317.1"/>
    <property type="molecule type" value="Genomic_DNA"/>
</dbReference>
<accession>A0A2K8KJW3</accession>
<evidence type="ECO:0000313" key="1">
    <source>
        <dbReference type="EMBL" id="ATX75317.1"/>
    </source>
</evidence>
<protein>
    <submittedName>
        <fullName evidence="1">Type VI secretion system Hcp-like protein</fullName>
    </submittedName>
</protein>